<dbReference type="InterPro" id="IPR050679">
    <property type="entry name" value="Bact_HTH_transcr_reg"/>
</dbReference>
<dbReference type="InterPro" id="IPR011663">
    <property type="entry name" value="UTRA"/>
</dbReference>
<dbReference type="RefSeq" id="WP_189084376.1">
    <property type="nucleotide sequence ID" value="NZ_BMRJ01000001.1"/>
</dbReference>
<name>A0A918F8Z2_AGRME</name>
<dbReference type="GO" id="GO:0003677">
    <property type="term" value="F:DNA binding"/>
    <property type="evidence" value="ECO:0007669"/>
    <property type="project" value="UniProtKB-KW"/>
</dbReference>
<dbReference type="PRINTS" id="PR00035">
    <property type="entry name" value="HTHGNTR"/>
</dbReference>
<dbReference type="InterPro" id="IPR036390">
    <property type="entry name" value="WH_DNA-bd_sf"/>
</dbReference>
<dbReference type="SMART" id="SM00345">
    <property type="entry name" value="HTH_GNTR"/>
    <property type="match status" value="1"/>
</dbReference>
<dbReference type="Pfam" id="PF07702">
    <property type="entry name" value="UTRA"/>
    <property type="match status" value="1"/>
</dbReference>
<keyword evidence="2" id="KW-0238">DNA-binding</keyword>
<keyword evidence="3" id="KW-0804">Transcription</keyword>
<evidence type="ECO:0000256" key="3">
    <source>
        <dbReference type="ARBA" id="ARBA00023163"/>
    </source>
</evidence>
<dbReference type="Gene3D" id="1.10.10.10">
    <property type="entry name" value="Winged helix-like DNA-binding domain superfamily/Winged helix DNA-binding domain"/>
    <property type="match status" value="1"/>
</dbReference>
<evidence type="ECO:0000313" key="5">
    <source>
        <dbReference type="EMBL" id="GGR20514.1"/>
    </source>
</evidence>
<dbReference type="InterPro" id="IPR000524">
    <property type="entry name" value="Tscrpt_reg_HTH_GntR"/>
</dbReference>
<proteinExistence type="predicted"/>
<dbReference type="AlphaFoldDB" id="A0A918F8Z2"/>
<organism evidence="5 6">
    <name type="scientific">Agromyces mediolanus</name>
    <name type="common">Corynebacterium mediolanum</name>
    <dbReference type="NCBI Taxonomy" id="41986"/>
    <lineage>
        <taxon>Bacteria</taxon>
        <taxon>Bacillati</taxon>
        <taxon>Actinomycetota</taxon>
        <taxon>Actinomycetes</taxon>
        <taxon>Micrococcales</taxon>
        <taxon>Microbacteriaceae</taxon>
        <taxon>Agromyces</taxon>
    </lineage>
</organism>
<reference evidence="5" key="2">
    <citation type="submission" date="2020-09" db="EMBL/GenBank/DDBJ databases">
        <authorList>
            <person name="Sun Q."/>
            <person name="Ohkuma M."/>
        </authorList>
    </citation>
    <scope>NUCLEOTIDE SEQUENCE</scope>
    <source>
        <strain evidence="5">JCM 3346</strain>
    </source>
</reference>
<dbReference type="SUPFAM" id="SSF64288">
    <property type="entry name" value="Chorismate lyase-like"/>
    <property type="match status" value="1"/>
</dbReference>
<dbReference type="Proteomes" id="UP000610303">
    <property type="component" value="Unassembled WGS sequence"/>
</dbReference>
<comment type="caution">
    <text evidence="5">The sequence shown here is derived from an EMBL/GenBank/DDBJ whole genome shotgun (WGS) entry which is preliminary data.</text>
</comment>
<dbReference type="PANTHER" id="PTHR44846:SF16">
    <property type="entry name" value="TRANSCRIPTIONAL REGULATOR PHNF-RELATED"/>
    <property type="match status" value="1"/>
</dbReference>
<keyword evidence="1" id="KW-0805">Transcription regulation</keyword>
<dbReference type="PANTHER" id="PTHR44846">
    <property type="entry name" value="MANNOSYL-D-GLYCERATE TRANSPORT/METABOLISM SYSTEM REPRESSOR MNGR-RELATED"/>
    <property type="match status" value="1"/>
</dbReference>
<dbReference type="InterPro" id="IPR036388">
    <property type="entry name" value="WH-like_DNA-bd_sf"/>
</dbReference>
<keyword evidence="6" id="KW-1185">Reference proteome</keyword>
<evidence type="ECO:0000259" key="4">
    <source>
        <dbReference type="PROSITE" id="PS50949"/>
    </source>
</evidence>
<evidence type="ECO:0000256" key="1">
    <source>
        <dbReference type="ARBA" id="ARBA00023015"/>
    </source>
</evidence>
<feature type="domain" description="HTH gntR-type" evidence="4">
    <location>
        <begin position="16"/>
        <end position="84"/>
    </location>
</feature>
<sequence length="250" mass="26913">MTRPPSDALLASGRPDPLWSRVAGSILAAVEAGQYPLGTRLPPERELCEQLDVSRVTLRRALAHLVEAGALTSHQGRGWFVSRPPRGDWPSSLESFSETAERLGLAASSTVVEAAREASSLDDAEALGIAPGTPVYRIRRIRHLDGVPTALDTAVVPEAAAPGLLDHDFTRESLYRAMQARGATVHRAESVLESRPADAAASEALQLGRGAPMLVIRQLVHDERGRAVLLSLVEYAGDRYRLRTTFTKGG</sequence>
<dbReference type="SUPFAM" id="SSF46785">
    <property type="entry name" value="Winged helix' DNA-binding domain"/>
    <property type="match status" value="1"/>
</dbReference>
<protein>
    <submittedName>
        <fullName evidence="5">Transcriptional regulator</fullName>
    </submittedName>
</protein>
<dbReference type="SMART" id="SM00866">
    <property type="entry name" value="UTRA"/>
    <property type="match status" value="1"/>
</dbReference>
<dbReference type="GO" id="GO:0003700">
    <property type="term" value="F:DNA-binding transcription factor activity"/>
    <property type="evidence" value="ECO:0007669"/>
    <property type="project" value="InterPro"/>
</dbReference>
<dbReference type="Gene3D" id="3.40.1410.10">
    <property type="entry name" value="Chorismate lyase-like"/>
    <property type="match status" value="1"/>
</dbReference>
<gene>
    <name evidence="5" type="ORF">GCM10010196_12290</name>
</gene>
<dbReference type="PROSITE" id="PS50949">
    <property type="entry name" value="HTH_GNTR"/>
    <property type="match status" value="1"/>
</dbReference>
<dbReference type="CDD" id="cd07377">
    <property type="entry name" value="WHTH_GntR"/>
    <property type="match status" value="1"/>
</dbReference>
<dbReference type="Pfam" id="PF00392">
    <property type="entry name" value="GntR"/>
    <property type="match status" value="1"/>
</dbReference>
<evidence type="ECO:0000313" key="6">
    <source>
        <dbReference type="Proteomes" id="UP000610303"/>
    </source>
</evidence>
<dbReference type="EMBL" id="BMRJ01000001">
    <property type="protein sequence ID" value="GGR20514.1"/>
    <property type="molecule type" value="Genomic_DNA"/>
</dbReference>
<dbReference type="InterPro" id="IPR028978">
    <property type="entry name" value="Chorismate_lyase_/UTRA_dom_sf"/>
</dbReference>
<reference evidence="5" key="1">
    <citation type="journal article" date="2014" name="Int. J. Syst. Evol. Microbiol.">
        <title>Complete genome sequence of Corynebacterium casei LMG S-19264T (=DSM 44701T), isolated from a smear-ripened cheese.</title>
        <authorList>
            <consortium name="US DOE Joint Genome Institute (JGI-PGF)"/>
            <person name="Walter F."/>
            <person name="Albersmeier A."/>
            <person name="Kalinowski J."/>
            <person name="Ruckert C."/>
        </authorList>
    </citation>
    <scope>NUCLEOTIDE SEQUENCE</scope>
    <source>
        <strain evidence="5">JCM 3346</strain>
    </source>
</reference>
<evidence type="ECO:0000256" key="2">
    <source>
        <dbReference type="ARBA" id="ARBA00023125"/>
    </source>
</evidence>
<accession>A0A918F8Z2</accession>